<protein>
    <submittedName>
        <fullName evidence="2">Transposase DDE domain-containing protein</fullName>
    </submittedName>
</protein>
<proteinExistence type="predicted"/>
<organism evidence="2 3">
    <name type="scientific">Paenibacillus typhae</name>
    <dbReference type="NCBI Taxonomy" id="1174501"/>
    <lineage>
        <taxon>Bacteria</taxon>
        <taxon>Bacillati</taxon>
        <taxon>Bacillota</taxon>
        <taxon>Bacilli</taxon>
        <taxon>Bacillales</taxon>
        <taxon>Paenibacillaceae</taxon>
        <taxon>Paenibacillus</taxon>
    </lineage>
</organism>
<dbReference type="Pfam" id="PF01609">
    <property type="entry name" value="DDE_Tnp_1"/>
    <property type="match status" value="1"/>
</dbReference>
<dbReference type="GO" id="GO:0004803">
    <property type="term" value="F:transposase activity"/>
    <property type="evidence" value="ECO:0007669"/>
    <property type="project" value="InterPro"/>
</dbReference>
<feature type="domain" description="Transposase IS4-like" evidence="1">
    <location>
        <begin position="8"/>
        <end position="113"/>
    </location>
</feature>
<keyword evidence="3" id="KW-1185">Reference proteome</keyword>
<reference evidence="3" key="1">
    <citation type="submission" date="2016-10" db="EMBL/GenBank/DDBJ databases">
        <authorList>
            <person name="Varghese N."/>
            <person name="Submissions S."/>
        </authorList>
    </citation>
    <scope>NUCLEOTIDE SEQUENCE [LARGE SCALE GENOMIC DNA]</scope>
    <source>
        <strain evidence="3">CGMCC 1.11012</strain>
    </source>
</reference>
<gene>
    <name evidence="2" type="ORF">SAMN05216192_101151</name>
</gene>
<dbReference type="GO" id="GO:0006313">
    <property type="term" value="P:DNA transposition"/>
    <property type="evidence" value="ECO:0007669"/>
    <property type="project" value="InterPro"/>
</dbReference>
<dbReference type="RefSeq" id="WP_090711215.1">
    <property type="nucleotide sequence ID" value="NZ_CBCSKY010000084.1"/>
</dbReference>
<dbReference type="PANTHER" id="PTHR33258:SF1">
    <property type="entry name" value="TRANSPOSASE INSL FOR INSERTION SEQUENCE ELEMENT IS186A-RELATED"/>
    <property type="match status" value="1"/>
</dbReference>
<dbReference type="STRING" id="1174501.SAMN05216192_101151"/>
<dbReference type="AlphaFoldDB" id="A0A1G8F6X6"/>
<dbReference type="SUPFAM" id="SSF53098">
    <property type="entry name" value="Ribonuclease H-like"/>
    <property type="match status" value="1"/>
</dbReference>
<dbReference type="InterPro" id="IPR002559">
    <property type="entry name" value="Transposase_11"/>
</dbReference>
<dbReference type="EMBL" id="FNDX01000001">
    <property type="protein sequence ID" value="SDH77847.1"/>
    <property type="molecule type" value="Genomic_DNA"/>
</dbReference>
<sequence>MSKTIGKLSIVDASTISLPLALGNWAQVSRKASSVKMHLRLVAASPEVIFPDAMVPTTANVGDRACAVELVIPSDTTYVMDRGYDDYKKMEGWSKEDIRFVMRLRERAFTTILEESTFEPEGRILRNPKVHMSSAPRADKEELRLIKFMNEKDRRYRLVTSIWNLSAEDSLKYTNAAGS</sequence>
<dbReference type="OrthoDB" id="368860at2"/>
<evidence type="ECO:0000313" key="3">
    <source>
        <dbReference type="Proteomes" id="UP000199050"/>
    </source>
</evidence>
<dbReference type="Proteomes" id="UP000199050">
    <property type="component" value="Unassembled WGS sequence"/>
</dbReference>
<accession>A0A1G8F6X6</accession>
<evidence type="ECO:0000313" key="2">
    <source>
        <dbReference type="EMBL" id="SDH77847.1"/>
    </source>
</evidence>
<name>A0A1G8F6X6_9BACL</name>
<dbReference type="InterPro" id="IPR012337">
    <property type="entry name" value="RNaseH-like_sf"/>
</dbReference>
<dbReference type="PANTHER" id="PTHR33258">
    <property type="entry name" value="TRANSPOSASE INSL FOR INSERTION SEQUENCE ELEMENT IS186A-RELATED"/>
    <property type="match status" value="1"/>
</dbReference>
<dbReference type="GO" id="GO:0003677">
    <property type="term" value="F:DNA binding"/>
    <property type="evidence" value="ECO:0007669"/>
    <property type="project" value="InterPro"/>
</dbReference>
<evidence type="ECO:0000259" key="1">
    <source>
        <dbReference type="Pfam" id="PF01609"/>
    </source>
</evidence>